<evidence type="ECO:0000256" key="6">
    <source>
        <dbReference type="ARBA" id="ARBA00022781"/>
    </source>
</evidence>
<keyword evidence="5 11" id="KW-0812">Transmembrane</keyword>
<evidence type="ECO:0000256" key="11">
    <source>
        <dbReference type="SAM" id="Phobius"/>
    </source>
</evidence>
<keyword evidence="8" id="KW-0406">Ion transport</keyword>
<keyword evidence="7 11" id="KW-1133">Transmembrane helix</keyword>
<dbReference type="Proteomes" id="UP000749559">
    <property type="component" value="Unassembled WGS sequence"/>
</dbReference>
<dbReference type="PANTHER" id="PTHR21522">
    <property type="entry name" value="PROTON CHANNEL OTOP"/>
    <property type="match status" value="1"/>
</dbReference>
<evidence type="ECO:0000256" key="4">
    <source>
        <dbReference type="ARBA" id="ARBA00022475"/>
    </source>
</evidence>
<gene>
    <name evidence="12" type="ORF">OFUS_LOCUS16298</name>
</gene>
<evidence type="ECO:0000256" key="7">
    <source>
        <dbReference type="ARBA" id="ARBA00022989"/>
    </source>
</evidence>
<dbReference type="InterPro" id="IPR004878">
    <property type="entry name" value="Otopetrin"/>
</dbReference>
<dbReference type="GO" id="GO:0005886">
    <property type="term" value="C:plasma membrane"/>
    <property type="evidence" value="ECO:0007669"/>
    <property type="project" value="UniProtKB-SubCell"/>
</dbReference>
<evidence type="ECO:0000256" key="10">
    <source>
        <dbReference type="ARBA" id="ARBA00023303"/>
    </source>
</evidence>
<keyword evidence="3" id="KW-0813">Transport</keyword>
<keyword evidence="13" id="KW-1185">Reference proteome</keyword>
<dbReference type="OrthoDB" id="6125111at2759"/>
<dbReference type="AlphaFoldDB" id="A0A8S4PD35"/>
<keyword evidence="6" id="KW-0375">Hydrogen ion transport</keyword>
<sequence length="121" mass="14246">FNKYDIIMMFSFYTGPIDNWLSECLGFILILNFGHWLADSVVEVKFPDASPVQEHYFGEENWLVIVHLTYTMAIYFRFHSVLMLSEQVRRRCTRQQHYGGYEPLKGDNVQALEQCENNGRA</sequence>
<keyword evidence="4" id="KW-1003">Cell membrane</keyword>
<keyword evidence="9 11" id="KW-0472">Membrane</keyword>
<evidence type="ECO:0000256" key="3">
    <source>
        <dbReference type="ARBA" id="ARBA00022448"/>
    </source>
</evidence>
<dbReference type="EMBL" id="CAIIXF020000008">
    <property type="protein sequence ID" value="CAH1791183.1"/>
    <property type="molecule type" value="Genomic_DNA"/>
</dbReference>
<proteinExistence type="inferred from homology"/>
<evidence type="ECO:0000256" key="1">
    <source>
        <dbReference type="ARBA" id="ARBA00004651"/>
    </source>
</evidence>
<comment type="subcellular location">
    <subcellularLocation>
        <location evidence="1">Cell membrane</location>
        <topology evidence="1">Multi-pass membrane protein</topology>
    </subcellularLocation>
</comment>
<comment type="similarity">
    <text evidence="2">Belongs to the otopetrin family.</text>
</comment>
<name>A0A8S4PD35_OWEFU</name>
<evidence type="ECO:0000256" key="5">
    <source>
        <dbReference type="ARBA" id="ARBA00022692"/>
    </source>
</evidence>
<protein>
    <submittedName>
        <fullName evidence="12">Uncharacterized protein</fullName>
    </submittedName>
</protein>
<dbReference type="PANTHER" id="PTHR21522:SF32">
    <property type="entry name" value="OTOPETRIN-2"/>
    <property type="match status" value="1"/>
</dbReference>
<dbReference type="GO" id="GO:0015252">
    <property type="term" value="F:proton channel activity"/>
    <property type="evidence" value="ECO:0007669"/>
    <property type="project" value="InterPro"/>
</dbReference>
<comment type="caution">
    <text evidence="12">The sequence shown here is derived from an EMBL/GenBank/DDBJ whole genome shotgun (WGS) entry which is preliminary data.</text>
</comment>
<feature type="non-terminal residue" evidence="12">
    <location>
        <position position="121"/>
    </location>
</feature>
<feature type="transmembrane region" description="Helical" evidence="11">
    <location>
        <begin position="62"/>
        <end position="84"/>
    </location>
</feature>
<evidence type="ECO:0000256" key="2">
    <source>
        <dbReference type="ARBA" id="ARBA00006513"/>
    </source>
</evidence>
<organism evidence="12 13">
    <name type="scientific">Owenia fusiformis</name>
    <name type="common">Polychaete worm</name>
    <dbReference type="NCBI Taxonomy" id="6347"/>
    <lineage>
        <taxon>Eukaryota</taxon>
        <taxon>Metazoa</taxon>
        <taxon>Spiralia</taxon>
        <taxon>Lophotrochozoa</taxon>
        <taxon>Annelida</taxon>
        <taxon>Polychaeta</taxon>
        <taxon>Sedentaria</taxon>
        <taxon>Canalipalpata</taxon>
        <taxon>Sabellida</taxon>
        <taxon>Oweniida</taxon>
        <taxon>Oweniidae</taxon>
        <taxon>Owenia</taxon>
    </lineage>
</organism>
<evidence type="ECO:0000256" key="9">
    <source>
        <dbReference type="ARBA" id="ARBA00023136"/>
    </source>
</evidence>
<feature type="transmembrane region" description="Helical" evidence="11">
    <location>
        <begin position="20"/>
        <end position="38"/>
    </location>
</feature>
<evidence type="ECO:0000313" key="13">
    <source>
        <dbReference type="Proteomes" id="UP000749559"/>
    </source>
</evidence>
<dbReference type="Pfam" id="PF03189">
    <property type="entry name" value="Otopetrin"/>
    <property type="match status" value="1"/>
</dbReference>
<accession>A0A8S4PD35</accession>
<reference evidence="12" key="1">
    <citation type="submission" date="2022-03" db="EMBL/GenBank/DDBJ databases">
        <authorList>
            <person name="Martin C."/>
        </authorList>
    </citation>
    <scope>NUCLEOTIDE SEQUENCE</scope>
</reference>
<keyword evidence="10" id="KW-0407">Ion channel</keyword>
<evidence type="ECO:0000313" key="12">
    <source>
        <dbReference type="EMBL" id="CAH1791183.1"/>
    </source>
</evidence>
<evidence type="ECO:0000256" key="8">
    <source>
        <dbReference type="ARBA" id="ARBA00023065"/>
    </source>
</evidence>